<reference evidence="1 2" key="1">
    <citation type="journal article" date="2023" name="Nucleic Acids Res.">
        <title>The hologenome of Daphnia magna reveals possible DNA methylation and microbiome-mediated evolution of the host genome.</title>
        <authorList>
            <person name="Chaturvedi A."/>
            <person name="Li X."/>
            <person name="Dhandapani V."/>
            <person name="Marshall H."/>
            <person name="Kissane S."/>
            <person name="Cuenca-Cambronero M."/>
            <person name="Asole G."/>
            <person name="Calvet F."/>
            <person name="Ruiz-Romero M."/>
            <person name="Marangio P."/>
            <person name="Guigo R."/>
            <person name="Rago D."/>
            <person name="Mirbahai L."/>
            <person name="Eastwood N."/>
            <person name="Colbourne J.K."/>
            <person name="Zhou J."/>
            <person name="Mallon E."/>
            <person name="Orsini L."/>
        </authorList>
    </citation>
    <scope>NUCLEOTIDE SEQUENCE [LARGE SCALE GENOMIC DNA]</scope>
    <source>
        <strain evidence="1">LRV0_1</strain>
    </source>
</reference>
<gene>
    <name evidence="1" type="ORF">OUZ56_022374</name>
</gene>
<sequence>MILTLASGLYIMECFHFSENRKNSHSMSSLVCLERDFHYYEIVGRDISGRPLRFHRSLY</sequence>
<proteinExistence type="predicted"/>
<dbReference type="Proteomes" id="UP001234178">
    <property type="component" value="Unassembled WGS sequence"/>
</dbReference>
<evidence type="ECO:0000313" key="2">
    <source>
        <dbReference type="Proteomes" id="UP001234178"/>
    </source>
</evidence>
<accession>A0ABR0AWA9</accession>
<keyword evidence="2" id="KW-1185">Reference proteome</keyword>
<organism evidence="1 2">
    <name type="scientific">Daphnia magna</name>
    <dbReference type="NCBI Taxonomy" id="35525"/>
    <lineage>
        <taxon>Eukaryota</taxon>
        <taxon>Metazoa</taxon>
        <taxon>Ecdysozoa</taxon>
        <taxon>Arthropoda</taxon>
        <taxon>Crustacea</taxon>
        <taxon>Branchiopoda</taxon>
        <taxon>Diplostraca</taxon>
        <taxon>Cladocera</taxon>
        <taxon>Anomopoda</taxon>
        <taxon>Daphniidae</taxon>
        <taxon>Daphnia</taxon>
    </lineage>
</organism>
<comment type="caution">
    <text evidence="1">The sequence shown here is derived from an EMBL/GenBank/DDBJ whole genome shotgun (WGS) entry which is preliminary data.</text>
</comment>
<dbReference type="EMBL" id="JAOYFB010000039">
    <property type="protein sequence ID" value="KAK4029378.1"/>
    <property type="molecule type" value="Genomic_DNA"/>
</dbReference>
<evidence type="ECO:0000313" key="1">
    <source>
        <dbReference type="EMBL" id="KAK4029378.1"/>
    </source>
</evidence>
<protein>
    <submittedName>
        <fullName evidence="1">Uncharacterized protein</fullName>
    </submittedName>
</protein>
<name>A0ABR0AWA9_9CRUS</name>